<dbReference type="AlphaFoldDB" id="A0AAF0J8V4"/>
<organism evidence="2 3">
    <name type="scientific">Malassezia nana</name>
    <dbReference type="NCBI Taxonomy" id="180528"/>
    <lineage>
        <taxon>Eukaryota</taxon>
        <taxon>Fungi</taxon>
        <taxon>Dikarya</taxon>
        <taxon>Basidiomycota</taxon>
        <taxon>Ustilaginomycotina</taxon>
        <taxon>Malasseziomycetes</taxon>
        <taxon>Malasseziales</taxon>
        <taxon>Malasseziaceae</taxon>
        <taxon>Malassezia</taxon>
    </lineage>
</organism>
<feature type="region of interest" description="Disordered" evidence="1">
    <location>
        <begin position="1"/>
        <end position="50"/>
    </location>
</feature>
<feature type="compositionally biased region" description="Polar residues" evidence="1">
    <location>
        <begin position="16"/>
        <end position="31"/>
    </location>
</feature>
<reference evidence="2" key="1">
    <citation type="submission" date="2023-03" db="EMBL/GenBank/DDBJ databases">
        <title>Mating type loci evolution in Malassezia.</title>
        <authorList>
            <person name="Coelho M.A."/>
        </authorList>
    </citation>
    <scope>NUCLEOTIDE SEQUENCE</scope>
    <source>
        <strain evidence="2">CBS 9557</strain>
    </source>
</reference>
<protein>
    <submittedName>
        <fullName evidence="2">Uncharacterized protein</fullName>
    </submittedName>
</protein>
<dbReference type="Proteomes" id="UP001213623">
    <property type="component" value="Chromosome 6"/>
</dbReference>
<dbReference type="EMBL" id="CP119897">
    <property type="protein sequence ID" value="WFD28450.1"/>
    <property type="molecule type" value="Genomic_DNA"/>
</dbReference>
<accession>A0AAF0J8V4</accession>
<gene>
    <name evidence="2" type="ORF">MNAN1_003461</name>
</gene>
<sequence length="159" mass="17351">MGSASSKAARKLGTEVSATTKTSIQNSSSIPQKHAKAAKETASRFVKDQSILDDARDPQLLRNLDALGPVQAKDVRIPTSTSGTMLHVMQARSQTEPTEETPLAVQRLSASEILRLLTEYQARPSSQALDQLAVEYDVDRELLGKVVRYVHAPEEQPTP</sequence>
<feature type="compositionally biased region" description="Basic and acidic residues" evidence="1">
    <location>
        <begin position="37"/>
        <end position="47"/>
    </location>
</feature>
<evidence type="ECO:0000256" key="1">
    <source>
        <dbReference type="SAM" id="MobiDB-lite"/>
    </source>
</evidence>
<name>A0AAF0J8V4_9BASI</name>
<keyword evidence="3" id="KW-1185">Reference proteome</keyword>
<evidence type="ECO:0000313" key="3">
    <source>
        <dbReference type="Proteomes" id="UP001213623"/>
    </source>
</evidence>
<evidence type="ECO:0000313" key="2">
    <source>
        <dbReference type="EMBL" id="WFD28450.1"/>
    </source>
</evidence>
<proteinExistence type="predicted"/>